<keyword evidence="8" id="KW-1185">Reference proteome</keyword>
<evidence type="ECO:0000259" key="4">
    <source>
        <dbReference type="Pfam" id="PF07992"/>
    </source>
</evidence>
<dbReference type="PRINTS" id="PR00411">
    <property type="entry name" value="PNDRDTASEI"/>
</dbReference>
<dbReference type="Gene3D" id="3.10.20.440">
    <property type="entry name" value="2Fe-2S iron-sulphur cluster binding domain, sarcosine oxidase, alpha subunit, N-terminal domain"/>
    <property type="match status" value="1"/>
</dbReference>
<dbReference type="Gene3D" id="1.10.10.1100">
    <property type="entry name" value="BFD-like [2Fe-2S]-binding domain"/>
    <property type="match status" value="1"/>
</dbReference>
<comment type="similarity">
    <text evidence="1">Belongs to the GcvT family.</text>
</comment>
<dbReference type="Pfam" id="PF13510">
    <property type="entry name" value="Fer2_4"/>
    <property type="match status" value="1"/>
</dbReference>
<gene>
    <name evidence="7" type="ORF">ACFOW6_14020</name>
</gene>
<sequence>MAQTHRLAEGGLIDRSRTIEFTFDGRRYEGHPGDSLASALLANGVHFVGRSFKYHRPRGIFSAGVEEPNALLQLGENPRTDPNQRAPQVELHGGLDAHSQNAFPSLKFDLGEINRLFSRFMPSGFYYKTFMWPSWKVYEGAIRRAAGLGQAPEQPDPDHYDKTNAHCDVLVVGTGPSGLAAALAAGRSGARVLLVEQDSELGGSLLSSEREAEIAGQPAMDWVKAARAELESLPDVRILTRTQCFAYYDHNFLGLLERVTDHLPQAERPAHLPRQRFWKVRAGHVVMATGAIERPLVFRDNDRPGIMLASAASAYVNRYAVKPGKRAVLFTNNDSGYAAALDLKQAGLEVVAVLDARAEPSGPLTERARETGIPIKAGRVVTGTKGRFRITALTHMALDKDGKSVSGQAEEIACDLLLSSGGWTPSVHLFCQSKGTLHWDHELSCFRPHESMQKAQGVAGSANGSFGLGRCLAEGHAAGQAAAESTGHNTSTVGEVANSEDRGFLPIRELFLVPSDKPVGAGGKHFVDLQNDVTAADLLLALREGYSSIEHVKRYTTTGMGTDQGKTSNVNAIGIVAEQFNATVPEVGVTTFRPPYTAVTFGVFAGRDVDELLDPARITPMHSWHVNNGALFEHVGQWLRAWYYPREGEDLRTAVSREVKATRDSLGILDATTLGKIDIQGPDAAKFLNLVYSNAWSKLQVGRCRYGLMLKEDGMVFDDGVTSRIDENRYIMTTTTGNAAQVLAHLESYLQTEWPDMQVYLTSVTEQFATMTIAGPNSRALLSELADFDVSTEALAHMGMTTGKVAGVPARVFRISFTGEMSYEINVPARYGLAVWEALMLSGEKYGITPYGTEAMHVLRAEKGFIIVGQETDGSVTPIDLGMDWIVSKKKDFIGRRSLSRPDMLKEDRKQMVGVVTSDPKEVIPEGAHLVESSAGHPPIPTVGYVTSSYWSPNCGHSIALALVKGGRARKGQTLYANLTDRNIACTVTDSVFFDKEGERLHG</sequence>
<keyword evidence="2" id="KW-0560">Oxidoreductase</keyword>
<evidence type="ECO:0000259" key="5">
    <source>
        <dbReference type="Pfam" id="PF08669"/>
    </source>
</evidence>
<organism evidence="7 8">
    <name type="scientific">Fodinicurvata halophila</name>
    <dbReference type="NCBI Taxonomy" id="1419723"/>
    <lineage>
        <taxon>Bacteria</taxon>
        <taxon>Pseudomonadati</taxon>
        <taxon>Pseudomonadota</taxon>
        <taxon>Alphaproteobacteria</taxon>
        <taxon>Rhodospirillales</taxon>
        <taxon>Rhodovibrionaceae</taxon>
        <taxon>Fodinicurvata</taxon>
    </lineage>
</organism>
<dbReference type="InterPro" id="IPR006277">
    <property type="entry name" value="Sarcosine_oxidase_asu"/>
</dbReference>
<feature type="domain" description="GCVT N-terminal" evidence="3">
    <location>
        <begin position="621"/>
        <end position="891"/>
    </location>
</feature>
<evidence type="ECO:0000256" key="1">
    <source>
        <dbReference type="ARBA" id="ARBA00008609"/>
    </source>
</evidence>
<feature type="domain" description="FAD/NAD(P)-binding" evidence="4">
    <location>
        <begin position="168"/>
        <end position="433"/>
    </location>
</feature>
<dbReference type="InterPro" id="IPR027266">
    <property type="entry name" value="TrmE/GcvT-like"/>
</dbReference>
<proteinExistence type="inferred from homology"/>
<dbReference type="Pfam" id="PF17806">
    <property type="entry name" value="SO_alpha_A3"/>
    <property type="match status" value="1"/>
</dbReference>
<dbReference type="Pfam" id="PF01571">
    <property type="entry name" value="GCV_T"/>
    <property type="match status" value="1"/>
</dbReference>
<dbReference type="RefSeq" id="WP_382423023.1">
    <property type="nucleotide sequence ID" value="NZ_JBHSCW010000008.1"/>
</dbReference>
<dbReference type="Proteomes" id="UP001595799">
    <property type="component" value="Unassembled WGS sequence"/>
</dbReference>
<dbReference type="NCBIfam" id="TIGR01372">
    <property type="entry name" value="soxA"/>
    <property type="match status" value="1"/>
</dbReference>
<name>A0ABV8UQ90_9PROT</name>
<evidence type="ECO:0000313" key="8">
    <source>
        <dbReference type="Proteomes" id="UP001595799"/>
    </source>
</evidence>
<dbReference type="Gene3D" id="3.30.1360.120">
    <property type="entry name" value="Probable tRNA modification gtpase trme, domain 1"/>
    <property type="match status" value="1"/>
</dbReference>
<dbReference type="SUPFAM" id="SSF103025">
    <property type="entry name" value="Folate-binding domain"/>
    <property type="match status" value="1"/>
</dbReference>
<feature type="domain" description="SoxA A3" evidence="6">
    <location>
        <begin position="523"/>
        <end position="606"/>
    </location>
</feature>
<dbReference type="SUPFAM" id="SSF101790">
    <property type="entry name" value="Aminomethyltransferase beta-barrel domain"/>
    <property type="match status" value="1"/>
</dbReference>
<dbReference type="InterPro" id="IPR036188">
    <property type="entry name" value="FAD/NAD-bd_sf"/>
</dbReference>
<dbReference type="PIRSF" id="PIRSF037980">
    <property type="entry name" value="SoxA"/>
    <property type="match status" value="1"/>
</dbReference>
<dbReference type="InterPro" id="IPR013977">
    <property type="entry name" value="GcvT_C"/>
</dbReference>
<dbReference type="EMBL" id="JBHSCW010000008">
    <property type="protein sequence ID" value="MFC4352663.1"/>
    <property type="molecule type" value="Genomic_DNA"/>
</dbReference>
<dbReference type="InterPro" id="IPR042204">
    <property type="entry name" value="2Fe-2S-bd_N"/>
</dbReference>
<dbReference type="PANTHER" id="PTHR43757:SF2">
    <property type="entry name" value="AMINOMETHYLTRANSFERASE, MITOCHONDRIAL"/>
    <property type="match status" value="1"/>
</dbReference>
<evidence type="ECO:0000313" key="7">
    <source>
        <dbReference type="EMBL" id="MFC4352663.1"/>
    </source>
</evidence>
<dbReference type="Pfam" id="PF07992">
    <property type="entry name" value="Pyr_redox_2"/>
    <property type="match status" value="1"/>
</dbReference>
<dbReference type="Gene3D" id="3.50.50.60">
    <property type="entry name" value="FAD/NAD(P)-binding domain"/>
    <property type="match status" value="1"/>
</dbReference>
<dbReference type="InterPro" id="IPR006222">
    <property type="entry name" value="GCVT_N"/>
</dbReference>
<dbReference type="SUPFAM" id="SSF51905">
    <property type="entry name" value="FAD/NAD(P)-binding domain"/>
    <property type="match status" value="1"/>
</dbReference>
<dbReference type="InterPro" id="IPR029043">
    <property type="entry name" value="GcvT/YgfZ_C"/>
</dbReference>
<feature type="domain" description="Aminomethyltransferase C-terminal" evidence="5">
    <location>
        <begin position="910"/>
        <end position="995"/>
    </location>
</feature>
<dbReference type="InterPro" id="IPR041117">
    <property type="entry name" value="SoxA_A3"/>
</dbReference>
<dbReference type="Pfam" id="PF08669">
    <property type="entry name" value="GCV_T_C"/>
    <property type="match status" value="1"/>
</dbReference>
<dbReference type="InterPro" id="IPR028896">
    <property type="entry name" value="GcvT/YgfZ/DmdA"/>
</dbReference>
<dbReference type="InterPro" id="IPR023753">
    <property type="entry name" value="FAD/NAD-binding_dom"/>
</dbReference>
<dbReference type="PRINTS" id="PR00368">
    <property type="entry name" value="FADPNR"/>
</dbReference>
<evidence type="ECO:0000259" key="3">
    <source>
        <dbReference type="Pfam" id="PF01571"/>
    </source>
</evidence>
<comment type="caution">
    <text evidence="7">The sequence shown here is derived from an EMBL/GenBank/DDBJ whole genome shotgun (WGS) entry which is preliminary data.</text>
</comment>
<dbReference type="PANTHER" id="PTHR43757">
    <property type="entry name" value="AMINOMETHYLTRANSFERASE"/>
    <property type="match status" value="1"/>
</dbReference>
<evidence type="ECO:0000259" key="6">
    <source>
        <dbReference type="Pfam" id="PF17806"/>
    </source>
</evidence>
<protein>
    <submittedName>
        <fullName evidence="7">Sarcosine oxidase subunit alpha family protein</fullName>
    </submittedName>
</protein>
<accession>A0ABV8UQ90</accession>
<dbReference type="InterPro" id="IPR041854">
    <property type="entry name" value="BFD-like_2Fe2S-bd_dom_sf"/>
</dbReference>
<evidence type="ECO:0000256" key="2">
    <source>
        <dbReference type="ARBA" id="ARBA00023002"/>
    </source>
</evidence>
<reference evidence="8" key="1">
    <citation type="journal article" date="2019" name="Int. J. Syst. Evol. Microbiol.">
        <title>The Global Catalogue of Microorganisms (GCM) 10K type strain sequencing project: providing services to taxonomists for standard genome sequencing and annotation.</title>
        <authorList>
            <consortium name="The Broad Institute Genomics Platform"/>
            <consortium name="The Broad Institute Genome Sequencing Center for Infectious Disease"/>
            <person name="Wu L."/>
            <person name="Ma J."/>
        </authorList>
    </citation>
    <scope>NUCLEOTIDE SEQUENCE [LARGE SCALE GENOMIC DNA]</scope>
    <source>
        <strain evidence="8">CECT 8472</strain>
    </source>
</reference>